<comment type="caution">
    <text evidence="2">The sequence shown here is derived from an EMBL/GenBank/DDBJ whole genome shotgun (WGS) entry which is preliminary data.</text>
</comment>
<keyword evidence="1" id="KW-0472">Membrane</keyword>
<feature type="transmembrane region" description="Helical" evidence="1">
    <location>
        <begin position="37"/>
        <end position="57"/>
    </location>
</feature>
<feature type="transmembrane region" description="Helical" evidence="1">
    <location>
        <begin position="6"/>
        <end position="25"/>
    </location>
</feature>
<evidence type="ECO:0000256" key="1">
    <source>
        <dbReference type="SAM" id="Phobius"/>
    </source>
</evidence>
<keyword evidence="1" id="KW-1133">Transmembrane helix</keyword>
<dbReference type="RefSeq" id="WP_080859850.1">
    <property type="nucleotide sequence ID" value="NZ_JARTLI010000003.1"/>
</dbReference>
<name>A0ABD5IRW9_9BACL</name>
<dbReference type="AlphaFoldDB" id="A0ABD5IRW9"/>
<evidence type="ECO:0008006" key="4">
    <source>
        <dbReference type="Google" id="ProtNLM"/>
    </source>
</evidence>
<keyword evidence="1" id="KW-0812">Transmembrane</keyword>
<gene>
    <name evidence="2" type="ORF">P9850_02350</name>
</gene>
<organism evidence="2 3">
    <name type="scientific">Anoxybacteroides rupiense</name>
    <dbReference type="NCBI Taxonomy" id="311460"/>
    <lineage>
        <taxon>Bacteria</taxon>
        <taxon>Bacillati</taxon>
        <taxon>Bacillota</taxon>
        <taxon>Bacilli</taxon>
        <taxon>Bacillales</taxon>
        <taxon>Anoxybacillaceae</taxon>
        <taxon>Anoxybacteroides</taxon>
    </lineage>
</organism>
<feature type="transmembrane region" description="Helical" evidence="1">
    <location>
        <begin position="69"/>
        <end position="88"/>
    </location>
</feature>
<sequence>MRTWRVGTVSMGASLILLGFALFFAQWKRVEATDIFMGWWPFLLILLGLEILIYLYFTKRENTFVKYDLFSIVFIGLLGFFAIALFLLSSTGLLGEIRAAASGKMRVFQLPDARHQVAPDIKRIVLQTGTDPVVVEGSNDQSVHVFGTYQSASSHDVKKPADYVAIQLTGDTMYVIIKSLSKQRGWFYTGGELSPTVVVPAHIPLEVRGTHNEMRVAPRQLVADWTVSNASSVAVEVESSANLLVTAAIHGSLKDGNVAWKKDIEASQQETPEQPTKGSVQVGKGEHRLQLFDIEQASVQVIH</sequence>
<accession>A0ABD5IRW9</accession>
<dbReference type="EMBL" id="JARTLI010000003">
    <property type="protein sequence ID" value="MED5050711.1"/>
    <property type="molecule type" value="Genomic_DNA"/>
</dbReference>
<proteinExistence type="predicted"/>
<evidence type="ECO:0000313" key="3">
    <source>
        <dbReference type="Proteomes" id="UP001339962"/>
    </source>
</evidence>
<reference evidence="2 3" key="1">
    <citation type="submission" date="2023-03" db="EMBL/GenBank/DDBJ databases">
        <title>Bacillus Genome Sequencing.</title>
        <authorList>
            <person name="Dunlap C."/>
        </authorList>
    </citation>
    <scope>NUCLEOTIDE SEQUENCE [LARGE SCALE GENOMIC DNA]</scope>
    <source>
        <strain evidence="2 3">NRS-38</strain>
    </source>
</reference>
<protein>
    <recommendedName>
        <fullName evidence="4">DUF5668 domain-containing protein</fullName>
    </recommendedName>
</protein>
<evidence type="ECO:0000313" key="2">
    <source>
        <dbReference type="EMBL" id="MED5050711.1"/>
    </source>
</evidence>
<dbReference type="Proteomes" id="UP001339962">
    <property type="component" value="Unassembled WGS sequence"/>
</dbReference>